<keyword evidence="4 6" id="KW-0658">Purine biosynthesis</keyword>
<dbReference type="EMBL" id="LRGB01017933">
    <property type="protein sequence ID" value="KZR98219.1"/>
    <property type="molecule type" value="Genomic_DNA"/>
</dbReference>
<dbReference type="PROSITE" id="PS51553">
    <property type="entry name" value="GMPS_ATP_PPASE"/>
    <property type="match status" value="1"/>
</dbReference>
<dbReference type="GO" id="GO:0005829">
    <property type="term" value="C:cytosol"/>
    <property type="evidence" value="ECO:0007669"/>
    <property type="project" value="TreeGrafter"/>
</dbReference>
<sequence length="313" mass="35768">FLLCFHQRAGRQTLSLFWTVNPEGKRRIIGNTFVKEADRTTNDLNLSLNNLLLGQGALRPDFIESASHRAYSRADAIKTHNDSEMVRQFRLHGRVVEPLKCNCIKNYILERHPFPGPGLSIQIIYAEELFMEADFGETQVLIRLMVDYANMAAEERALPNRTEIVTSEEDRFLLEELSSRKQYVATLLSIRVVGVQVQDLRNLNVLLVEFYKDFSLPCREIAELIAPLSSDQTQPNWNDLATYARLIPRVCHNVDRVCYIFGKPVRESVTNVTPTFLTRSNKMVEAVLTVSGIFRVLFELTTETTRENGVGMI</sequence>
<dbReference type="InterPro" id="IPR014729">
    <property type="entry name" value="Rossmann-like_a/b/a_fold"/>
</dbReference>
<protein>
    <submittedName>
        <fullName evidence="8">Putative GMP synthase</fullName>
    </submittedName>
</protein>
<accession>A0A164FVW6</accession>
<evidence type="ECO:0000256" key="4">
    <source>
        <dbReference type="ARBA" id="ARBA00022755"/>
    </source>
</evidence>
<comment type="caution">
    <text evidence="8">The sequence shown here is derived from an EMBL/GenBank/DDBJ whole genome shotgun (WGS) entry which is preliminary data.</text>
</comment>
<evidence type="ECO:0000256" key="3">
    <source>
        <dbReference type="ARBA" id="ARBA00022749"/>
    </source>
</evidence>
<dbReference type="GO" id="GO:0003921">
    <property type="term" value="F:GMP synthase activity"/>
    <property type="evidence" value="ECO:0007669"/>
    <property type="project" value="InterPro"/>
</dbReference>
<feature type="non-terminal residue" evidence="8">
    <location>
        <position position="1"/>
    </location>
</feature>
<dbReference type="PANTHER" id="PTHR11922">
    <property type="entry name" value="GMP SYNTHASE-RELATED"/>
    <property type="match status" value="1"/>
</dbReference>
<keyword evidence="3 6" id="KW-0332">GMP biosynthesis</keyword>
<dbReference type="AlphaFoldDB" id="A0A164FVW6"/>
<dbReference type="OrthoDB" id="1724632at2759"/>
<keyword evidence="5 6" id="KW-0067">ATP-binding</keyword>
<dbReference type="Gene3D" id="3.40.50.620">
    <property type="entry name" value="HUPs"/>
    <property type="match status" value="1"/>
</dbReference>
<keyword evidence="1" id="KW-0436">Ligase</keyword>
<evidence type="ECO:0000256" key="2">
    <source>
        <dbReference type="ARBA" id="ARBA00022741"/>
    </source>
</evidence>
<name>A0A164FVW6_9CRUS</name>
<keyword evidence="9" id="KW-1185">Reference proteome</keyword>
<feature type="domain" description="GMPS ATP-PPase" evidence="7">
    <location>
        <begin position="1"/>
        <end position="128"/>
    </location>
</feature>
<dbReference type="Proteomes" id="UP000076858">
    <property type="component" value="Unassembled WGS sequence"/>
</dbReference>
<evidence type="ECO:0000259" key="7">
    <source>
        <dbReference type="PROSITE" id="PS51553"/>
    </source>
</evidence>
<evidence type="ECO:0000313" key="8">
    <source>
        <dbReference type="EMBL" id="KZR98219.1"/>
    </source>
</evidence>
<gene>
    <name evidence="8" type="ORF">APZ42_006468</name>
</gene>
<comment type="caution">
    <text evidence="6">Lacks conserved residue(s) required for the propagation of feature annotation.</text>
</comment>
<reference evidence="8 9" key="1">
    <citation type="submission" date="2016-03" db="EMBL/GenBank/DDBJ databases">
        <title>EvidentialGene: Evidence-directed Construction of Genes on Genomes.</title>
        <authorList>
            <person name="Gilbert D.G."/>
            <person name="Choi J.-H."/>
            <person name="Mockaitis K."/>
            <person name="Colbourne J."/>
            <person name="Pfrender M."/>
        </authorList>
    </citation>
    <scope>NUCLEOTIDE SEQUENCE [LARGE SCALE GENOMIC DNA]</scope>
    <source>
        <strain evidence="8 9">Xinb3</strain>
        <tissue evidence="8">Complete organism</tissue>
    </source>
</reference>
<evidence type="ECO:0000256" key="5">
    <source>
        <dbReference type="ARBA" id="ARBA00022840"/>
    </source>
</evidence>
<dbReference type="PANTHER" id="PTHR11922:SF2">
    <property type="entry name" value="GMP SYNTHASE [GLUTAMINE-HYDROLYZING]"/>
    <property type="match status" value="1"/>
</dbReference>
<keyword evidence="2 6" id="KW-0547">Nucleotide-binding</keyword>
<evidence type="ECO:0000256" key="6">
    <source>
        <dbReference type="PROSITE-ProRule" id="PRU00886"/>
    </source>
</evidence>
<dbReference type="GO" id="GO:0005524">
    <property type="term" value="F:ATP binding"/>
    <property type="evidence" value="ECO:0007669"/>
    <property type="project" value="UniProtKB-UniRule"/>
</dbReference>
<proteinExistence type="predicted"/>
<evidence type="ECO:0000313" key="9">
    <source>
        <dbReference type="Proteomes" id="UP000076858"/>
    </source>
</evidence>
<dbReference type="Gene3D" id="3.30.300.10">
    <property type="match status" value="1"/>
</dbReference>
<dbReference type="InterPro" id="IPR025777">
    <property type="entry name" value="GMPS_ATP_PPase_dom"/>
</dbReference>
<dbReference type="STRING" id="35525.A0A164FVW6"/>
<organism evidence="8 9">
    <name type="scientific">Daphnia magna</name>
    <dbReference type="NCBI Taxonomy" id="35525"/>
    <lineage>
        <taxon>Eukaryota</taxon>
        <taxon>Metazoa</taxon>
        <taxon>Ecdysozoa</taxon>
        <taxon>Arthropoda</taxon>
        <taxon>Crustacea</taxon>
        <taxon>Branchiopoda</taxon>
        <taxon>Diplostraca</taxon>
        <taxon>Cladocera</taxon>
        <taxon>Anomopoda</taxon>
        <taxon>Daphniidae</taxon>
        <taxon>Daphnia</taxon>
    </lineage>
</organism>
<evidence type="ECO:0000256" key="1">
    <source>
        <dbReference type="ARBA" id="ARBA00022598"/>
    </source>
</evidence>